<dbReference type="PROSITE" id="PS00197">
    <property type="entry name" value="2FE2S_FER_1"/>
    <property type="match status" value="1"/>
</dbReference>
<dbReference type="EMBL" id="SGWV01000008">
    <property type="protein sequence ID" value="RZS57079.1"/>
    <property type="molecule type" value="Genomic_DNA"/>
</dbReference>
<dbReference type="Gene3D" id="3.10.20.30">
    <property type="match status" value="1"/>
</dbReference>
<dbReference type="GO" id="GO:0046872">
    <property type="term" value="F:metal ion binding"/>
    <property type="evidence" value="ECO:0007669"/>
    <property type="project" value="UniProtKB-KW"/>
</dbReference>
<dbReference type="OrthoDB" id="370747at2"/>
<keyword evidence="2" id="KW-0001">2Fe-2S</keyword>
<sequence length="330" mass="34470">MATSDPALLRVRVAAKAPLAEGICGLELVADDGGALPAFSAGAHVDLHLGPGLVRPYSLCNDPAETHRYRLGVLREPASRGGSAAVHDRLALGDTLSISRPRNLFALAEPLNKGRHLLLAGGIGLTPLLAMAQALHRAGADFMLHVAARSAARLAFRDELATAPWSGRVSLHLDDGPEPQRLDLAALLADRRPDDHLYLCGPAGMLAAARAAASAAQWPASHVHVESFGAAAPEAGRDGAPAGSFELELARSGRVILVAPDQTALQALHAAGCELPSSCEQGICGTCLTPVLSGIPDHRDQYLEPNEQAANDQFLPCCSRARSARLVVDL</sequence>
<organism evidence="9 10">
    <name type="scientific">Sphaerotilus mobilis</name>
    <dbReference type="NCBI Taxonomy" id="47994"/>
    <lineage>
        <taxon>Bacteria</taxon>
        <taxon>Pseudomonadati</taxon>
        <taxon>Pseudomonadota</taxon>
        <taxon>Betaproteobacteria</taxon>
        <taxon>Burkholderiales</taxon>
        <taxon>Sphaerotilaceae</taxon>
        <taxon>Sphaerotilus</taxon>
    </lineage>
</organism>
<dbReference type="SUPFAM" id="SSF63380">
    <property type="entry name" value="Riboflavin synthase domain-like"/>
    <property type="match status" value="1"/>
</dbReference>
<dbReference type="GO" id="GO:0032259">
    <property type="term" value="P:methylation"/>
    <property type="evidence" value="ECO:0007669"/>
    <property type="project" value="UniProtKB-KW"/>
</dbReference>
<feature type="domain" description="FAD-binding FR-type" evidence="8">
    <location>
        <begin position="6"/>
        <end position="108"/>
    </location>
</feature>
<dbReference type="Gene3D" id="3.40.50.80">
    <property type="entry name" value="Nucleotide-binding domain of ferredoxin-NADP reductase (FNR) module"/>
    <property type="match status" value="1"/>
</dbReference>
<keyword evidence="3" id="KW-0479">Metal-binding</keyword>
<dbReference type="Proteomes" id="UP000293433">
    <property type="component" value="Unassembled WGS sequence"/>
</dbReference>
<dbReference type="GO" id="GO:0051537">
    <property type="term" value="F:2 iron, 2 sulfur cluster binding"/>
    <property type="evidence" value="ECO:0007669"/>
    <property type="project" value="UniProtKB-KW"/>
</dbReference>
<evidence type="ECO:0000256" key="2">
    <source>
        <dbReference type="ARBA" id="ARBA00022714"/>
    </source>
</evidence>
<dbReference type="Pfam" id="PF00175">
    <property type="entry name" value="NAD_binding_1"/>
    <property type="match status" value="1"/>
</dbReference>
<dbReference type="GO" id="GO:0008168">
    <property type="term" value="F:methyltransferase activity"/>
    <property type="evidence" value="ECO:0007669"/>
    <property type="project" value="UniProtKB-KW"/>
</dbReference>
<dbReference type="InterPro" id="IPR017938">
    <property type="entry name" value="Riboflavin_synthase-like_b-brl"/>
</dbReference>
<dbReference type="InterPro" id="IPR001433">
    <property type="entry name" value="OxRdtase_FAD/NAD-bd"/>
</dbReference>
<dbReference type="SUPFAM" id="SSF52343">
    <property type="entry name" value="Ferredoxin reductase-like, C-terminal NADP-linked domain"/>
    <property type="match status" value="1"/>
</dbReference>
<evidence type="ECO:0000256" key="3">
    <source>
        <dbReference type="ARBA" id="ARBA00022723"/>
    </source>
</evidence>
<dbReference type="PROSITE" id="PS51384">
    <property type="entry name" value="FAD_FR"/>
    <property type="match status" value="1"/>
</dbReference>
<keyword evidence="10" id="KW-1185">Reference proteome</keyword>
<keyword evidence="4" id="KW-0560">Oxidoreductase</keyword>
<dbReference type="PANTHER" id="PTHR47354:SF1">
    <property type="entry name" value="CARNITINE MONOOXYGENASE REDUCTASE SUBUNIT"/>
    <property type="match status" value="1"/>
</dbReference>
<evidence type="ECO:0000256" key="6">
    <source>
        <dbReference type="ARBA" id="ARBA00023014"/>
    </source>
</evidence>
<dbReference type="InterPro" id="IPR006058">
    <property type="entry name" value="2Fe2S_fd_BS"/>
</dbReference>
<dbReference type="PANTHER" id="PTHR47354">
    <property type="entry name" value="NADH OXIDOREDUCTASE HCR"/>
    <property type="match status" value="1"/>
</dbReference>
<proteinExistence type="predicted"/>
<dbReference type="AlphaFoldDB" id="A0A4Q7LTG2"/>
<comment type="caution">
    <text evidence="9">The sequence shown here is derived from an EMBL/GenBank/DDBJ whole genome shotgun (WGS) entry which is preliminary data.</text>
</comment>
<dbReference type="InterPro" id="IPR012675">
    <property type="entry name" value="Beta-grasp_dom_sf"/>
</dbReference>
<evidence type="ECO:0000259" key="8">
    <source>
        <dbReference type="PROSITE" id="PS51384"/>
    </source>
</evidence>
<dbReference type="InterPro" id="IPR017927">
    <property type="entry name" value="FAD-bd_FR_type"/>
</dbReference>
<name>A0A4Q7LTG2_9BURK</name>
<dbReference type="InterPro" id="IPR001041">
    <property type="entry name" value="2Fe-2S_ferredoxin-type"/>
</dbReference>
<dbReference type="InterPro" id="IPR050415">
    <property type="entry name" value="MRET"/>
</dbReference>
<feature type="domain" description="2Fe-2S ferredoxin-type" evidence="7">
    <location>
        <begin position="245"/>
        <end position="330"/>
    </location>
</feature>
<dbReference type="InterPro" id="IPR039261">
    <property type="entry name" value="FNR_nucleotide-bd"/>
</dbReference>
<evidence type="ECO:0000313" key="9">
    <source>
        <dbReference type="EMBL" id="RZS57079.1"/>
    </source>
</evidence>
<keyword evidence="9" id="KW-0808">Transferase</keyword>
<dbReference type="CDD" id="cd00207">
    <property type="entry name" value="fer2"/>
    <property type="match status" value="1"/>
</dbReference>
<keyword evidence="5" id="KW-0408">Iron</keyword>
<protein>
    <submittedName>
        <fullName evidence="9">Vanillate O-demethylase ferredoxin subunit</fullName>
    </submittedName>
</protein>
<reference evidence="9 10" key="1">
    <citation type="submission" date="2019-02" db="EMBL/GenBank/DDBJ databases">
        <title>Genomic Encyclopedia of Type Strains, Phase IV (KMG-IV): sequencing the most valuable type-strain genomes for metagenomic binning, comparative biology and taxonomic classification.</title>
        <authorList>
            <person name="Goeker M."/>
        </authorList>
    </citation>
    <scope>NUCLEOTIDE SEQUENCE [LARGE SCALE GENOMIC DNA]</scope>
    <source>
        <strain evidence="9 10">DSM 10617</strain>
    </source>
</reference>
<evidence type="ECO:0000256" key="1">
    <source>
        <dbReference type="ARBA" id="ARBA00022630"/>
    </source>
</evidence>
<accession>A0A4Q7LTG2</accession>
<keyword evidence="9" id="KW-0489">Methyltransferase</keyword>
<evidence type="ECO:0000313" key="10">
    <source>
        <dbReference type="Proteomes" id="UP000293433"/>
    </source>
</evidence>
<dbReference type="Gene3D" id="2.40.30.10">
    <property type="entry name" value="Translation factors"/>
    <property type="match status" value="1"/>
</dbReference>
<dbReference type="CDD" id="cd06185">
    <property type="entry name" value="PDR_like"/>
    <property type="match status" value="1"/>
</dbReference>
<evidence type="ECO:0000256" key="4">
    <source>
        <dbReference type="ARBA" id="ARBA00023002"/>
    </source>
</evidence>
<keyword evidence="1" id="KW-0285">Flavoprotein</keyword>
<gene>
    <name evidence="9" type="ORF">EV685_1642</name>
</gene>
<dbReference type="PRINTS" id="PR00409">
    <property type="entry name" value="PHDIOXRDTASE"/>
</dbReference>
<dbReference type="InterPro" id="IPR036010">
    <property type="entry name" value="2Fe-2S_ferredoxin-like_sf"/>
</dbReference>
<evidence type="ECO:0000259" key="7">
    <source>
        <dbReference type="PROSITE" id="PS51085"/>
    </source>
</evidence>
<dbReference type="Pfam" id="PF00111">
    <property type="entry name" value="Fer2"/>
    <property type="match status" value="1"/>
</dbReference>
<evidence type="ECO:0000256" key="5">
    <source>
        <dbReference type="ARBA" id="ARBA00023004"/>
    </source>
</evidence>
<dbReference type="RefSeq" id="WP_130481486.1">
    <property type="nucleotide sequence ID" value="NZ_SGWV01000008.1"/>
</dbReference>
<keyword evidence="6" id="KW-0411">Iron-sulfur</keyword>
<dbReference type="PROSITE" id="PS51085">
    <property type="entry name" value="2FE2S_FER_2"/>
    <property type="match status" value="1"/>
</dbReference>
<dbReference type="GO" id="GO:0016491">
    <property type="term" value="F:oxidoreductase activity"/>
    <property type="evidence" value="ECO:0007669"/>
    <property type="project" value="UniProtKB-KW"/>
</dbReference>
<dbReference type="SUPFAM" id="SSF54292">
    <property type="entry name" value="2Fe-2S ferredoxin-like"/>
    <property type="match status" value="1"/>
</dbReference>